<gene>
    <name evidence="1" type="ORF">DR999_PMT11528</name>
</gene>
<organism evidence="1 2">
    <name type="scientific">Platysternon megacephalum</name>
    <name type="common">big-headed turtle</name>
    <dbReference type="NCBI Taxonomy" id="55544"/>
    <lineage>
        <taxon>Eukaryota</taxon>
        <taxon>Metazoa</taxon>
        <taxon>Chordata</taxon>
        <taxon>Craniata</taxon>
        <taxon>Vertebrata</taxon>
        <taxon>Euteleostomi</taxon>
        <taxon>Archelosauria</taxon>
        <taxon>Testudinata</taxon>
        <taxon>Testudines</taxon>
        <taxon>Cryptodira</taxon>
        <taxon>Durocryptodira</taxon>
        <taxon>Testudinoidea</taxon>
        <taxon>Platysternidae</taxon>
        <taxon>Platysternon</taxon>
    </lineage>
</organism>
<protein>
    <submittedName>
        <fullName evidence="1">Sodium/potassium-transporting ATPase subunit alpha-1</fullName>
    </submittedName>
</protein>
<evidence type="ECO:0000313" key="1">
    <source>
        <dbReference type="EMBL" id="TFK05893.1"/>
    </source>
</evidence>
<accession>A0A4D9EEA3</accession>
<sequence>MSDAALNKHNGYCCAAPSSQGSFRWPHTSNNEELYLFLFLGCYVSDCAFNGSIPAQSALRGSCWELQTPFFPSQNGLRFAARSSRYQGMKPYDLKGKCHGGLAQNRTYLSSPFAEFM</sequence>
<proteinExistence type="predicted"/>
<evidence type="ECO:0000313" key="2">
    <source>
        <dbReference type="Proteomes" id="UP000297703"/>
    </source>
</evidence>
<dbReference type="EMBL" id="QXTE01000107">
    <property type="protein sequence ID" value="TFK05893.1"/>
    <property type="molecule type" value="Genomic_DNA"/>
</dbReference>
<comment type="caution">
    <text evidence="1">The sequence shown here is derived from an EMBL/GenBank/DDBJ whole genome shotgun (WGS) entry which is preliminary data.</text>
</comment>
<reference evidence="1 2" key="1">
    <citation type="submission" date="2019-04" db="EMBL/GenBank/DDBJ databases">
        <title>Draft genome of the big-headed turtle Platysternon megacephalum.</title>
        <authorList>
            <person name="Gong S."/>
        </authorList>
    </citation>
    <scope>NUCLEOTIDE SEQUENCE [LARGE SCALE GENOMIC DNA]</scope>
    <source>
        <strain evidence="1">DO16091913</strain>
        <tissue evidence="1">Muscle</tissue>
    </source>
</reference>
<name>A0A4D9EEA3_9SAUR</name>
<reference evidence="1 2" key="2">
    <citation type="submission" date="2019-04" db="EMBL/GenBank/DDBJ databases">
        <title>The genome sequence of big-headed turtle.</title>
        <authorList>
            <person name="Gong S."/>
        </authorList>
    </citation>
    <scope>NUCLEOTIDE SEQUENCE [LARGE SCALE GENOMIC DNA]</scope>
    <source>
        <strain evidence="1">DO16091913</strain>
        <tissue evidence="1">Muscle</tissue>
    </source>
</reference>
<dbReference type="AlphaFoldDB" id="A0A4D9EEA3"/>
<dbReference type="Proteomes" id="UP000297703">
    <property type="component" value="Unassembled WGS sequence"/>
</dbReference>
<keyword evidence="2" id="KW-1185">Reference proteome</keyword>